<dbReference type="InterPro" id="IPR010982">
    <property type="entry name" value="Lambda_DNA-bd_dom_sf"/>
</dbReference>
<evidence type="ECO:0000256" key="2">
    <source>
        <dbReference type="ARBA" id="ARBA00023125"/>
    </source>
</evidence>
<dbReference type="PROSITE" id="PS00356">
    <property type="entry name" value="HTH_LACI_1"/>
    <property type="match status" value="1"/>
</dbReference>
<protein>
    <submittedName>
        <fullName evidence="5">LacI family DNA-binding transcriptional regulator</fullName>
    </submittedName>
</protein>
<dbReference type="EMBL" id="CP119108">
    <property type="protein sequence ID" value="WEG09798.1"/>
    <property type="molecule type" value="Genomic_DNA"/>
</dbReference>
<proteinExistence type="predicted"/>
<dbReference type="Proteomes" id="UP001214553">
    <property type="component" value="Chromosome"/>
</dbReference>
<evidence type="ECO:0000259" key="4">
    <source>
        <dbReference type="PROSITE" id="PS50932"/>
    </source>
</evidence>
<dbReference type="RefSeq" id="WP_275279125.1">
    <property type="nucleotide sequence ID" value="NZ_CP119108.1"/>
</dbReference>
<dbReference type="SUPFAM" id="SSF47413">
    <property type="entry name" value="lambda repressor-like DNA-binding domains"/>
    <property type="match status" value="1"/>
</dbReference>
<feature type="domain" description="HTH lacI-type" evidence="4">
    <location>
        <begin position="5"/>
        <end position="59"/>
    </location>
</feature>
<evidence type="ECO:0000256" key="3">
    <source>
        <dbReference type="ARBA" id="ARBA00023163"/>
    </source>
</evidence>
<dbReference type="PANTHER" id="PTHR30146">
    <property type="entry name" value="LACI-RELATED TRANSCRIPTIONAL REPRESSOR"/>
    <property type="match status" value="1"/>
</dbReference>
<keyword evidence="1" id="KW-0805">Transcription regulation</keyword>
<organism evidence="5 6">
    <name type="scientific">Microbacterium horticulturae</name>
    <dbReference type="NCBI Taxonomy" id="3028316"/>
    <lineage>
        <taxon>Bacteria</taxon>
        <taxon>Bacillati</taxon>
        <taxon>Actinomycetota</taxon>
        <taxon>Actinomycetes</taxon>
        <taxon>Micrococcales</taxon>
        <taxon>Microbacteriaceae</taxon>
        <taxon>Microbacterium</taxon>
    </lineage>
</organism>
<gene>
    <name evidence="5" type="ORF">PU630_04320</name>
</gene>
<dbReference type="InterPro" id="IPR028082">
    <property type="entry name" value="Peripla_BP_I"/>
</dbReference>
<dbReference type="InterPro" id="IPR046335">
    <property type="entry name" value="LacI/GalR-like_sensor"/>
</dbReference>
<evidence type="ECO:0000313" key="6">
    <source>
        <dbReference type="Proteomes" id="UP001214553"/>
    </source>
</evidence>
<reference evidence="5 6" key="1">
    <citation type="submission" date="2023-03" db="EMBL/GenBank/DDBJ databases">
        <title>Genome sequence of Microbacterium sp. KACC 23027.</title>
        <authorList>
            <person name="Kim S."/>
            <person name="Heo J."/>
            <person name="Kwon S.-W."/>
        </authorList>
    </citation>
    <scope>NUCLEOTIDE SEQUENCE [LARGE SCALE GENOMIC DNA]</scope>
    <source>
        <strain evidence="5 6">KACC 23027</strain>
    </source>
</reference>
<keyword evidence="6" id="KW-1185">Reference proteome</keyword>
<sequence length="338" mass="36104">MAARVTITEVAARAGVSISSVSAALNGRPGVSDRTREKIVALAEELGFVPSVRGRSLAGKRTYAVGLVVHRDPDVLELDPFFGAFIGGIESYIDRYGFALVLQTSSSRDQVLDRYRRLAAGRRVDGVFLNELEVDDARIDVVRELGLPTVGINADADFPLPSVRQDHAEGIRDTVEHLVALGHRDIAFVGGPPHYVHSRQRERAWRESITACGLSPRRVVLGAFTYESGLAAAAQLLAGDERPTAVVCANDLSAMGFIAQAEHLGLSVPRDLSVTGFDGIQLGAYLRPSLTTVQTSPKALGAEAARMLLALLDDVDVADTDIPAASFVVRDSTGPAPR</sequence>
<dbReference type="Pfam" id="PF00356">
    <property type="entry name" value="LacI"/>
    <property type="match status" value="1"/>
</dbReference>
<dbReference type="Gene3D" id="1.10.260.40">
    <property type="entry name" value="lambda repressor-like DNA-binding domains"/>
    <property type="match status" value="1"/>
</dbReference>
<dbReference type="CDD" id="cd06267">
    <property type="entry name" value="PBP1_LacI_sugar_binding-like"/>
    <property type="match status" value="1"/>
</dbReference>
<keyword evidence="3" id="KW-0804">Transcription</keyword>
<evidence type="ECO:0000313" key="5">
    <source>
        <dbReference type="EMBL" id="WEG09798.1"/>
    </source>
</evidence>
<dbReference type="InterPro" id="IPR000843">
    <property type="entry name" value="HTH_LacI"/>
</dbReference>
<evidence type="ECO:0000256" key="1">
    <source>
        <dbReference type="ARBA" id="ARBA00023015"/>
    </source>
</evidence>
<accession>A0ABY8C586</accession>
<dbReference type="SMART" id="SM00354">
    <property type="entry name" value="HTH_LACI"/>
    <property type="match status" value="1"/>
</dbReference>
<dbReference type="Pfam" id="PF13377">
    <property type="entry name" value="Peripla_BP_3"/>
    <property type="match status" value="1"/>
</dbReference>
<dbReference type="SUPFAM" id="SSF53822">
    <property type="entry name" value="Periplasmic binding protein-like I"/>
    <property type="match status" value="1"/>
</dbReference>
<dbReference type="GO" id="GO:0003677">
    <property type="term" value="F:DNA binding"/>
    <property type="evidence" value="ECO:0007669"/>
    <property type="project" value="UniProtKB-KW"/>
</dbReference>
<dbReference type="PANTHER" id="PTHR30146:SF155">
    <property type="entry name" value="ALANINE RACEMASE"/>
    <property type="match status" value="1"/>
</dbReference>
<keyword evidence="2 5" id="KW-0238">DNA-binding</keyword>
<dbReference type="CDD" id="cd01392">
    <property type="entry name" value="HTH_LacI"/>
    <property type="match status" value="1"/>
</dbReference>
<name>A0ABY8C586_9MICO</name>
<dbReference type="Gene3D" id="3.40.50.2300">
    <property type="match status" value="2"/>
</dbReference>
<dbReference type="PROSITE" id="PS50932">
    <property type="entry name" value="HTH_LACI_2"/>
    <property type="match status" value="1"/>
</dbReference>